<comment type="pathway">
    <text evidence="1">Carbohydrate acid metabolism.</text>
</comment>
<dbReference type="GO" id="GO:0005737">
    <property type="term" value="C:cytoplasm"/>
    <property type="evidence" value="ECO:0007669"/>
    <property type="project" value="TreeGrafter"/>
</dbReference>
<evidence type="ECO:0000256" key="10">
    <source>
        <dbReference type="RuleBase" id="RU363066"/>
    </source>
</evidence>
<keyword evidence="6 10" id="KW-0418">Kinase</keyword>
<dbReference type="PANTHER" id="PTHR43442">
    <property type="entry name" value="GLUCONOKINASE-RELATED"/>
    <property type="match status" value="1"/>
</dbReference>
<keyword evidence="5 10" id="KW-0547">Nucleotide-binding</keyword>
<evidence type="ECO:0000313" key="11">
    <source>
        <dbReference type="EMBL" id="MBK1828470.1"/>
    </source>
</evidence>
<evidence type="ECO:0000256" key="3">
    <source>
        <dbReference type="ARBA" id="ARBA00012054"/>
    </source>
</evidence>
<comment type="similarity">
    <text evidence="2 10">Belongs to the gluconokinase GntK/GntV family.</text>
</comment>
<reference evidence="11" key="1">
    <citation type="submission" date="2021-01" db="EMBL/GenBank/DDBJ databases">
        <title>Modified the classification status of verrucomicrobia.</title>
        <authorList>
            <person name="Feng X."/>
        </authorList>
    </citation>
    <scope>NUCLEOTIDE SEQUENCE</scope>
    <source>
        <strain evidence="11">KCTC 22201</strain>
    </source>
</reference>
<keyword evidence="7 10" id="KW-0067">ATP-binding</keyword>
<dbReference type="GO" id="GO:0019521">
    <property type="term" value="P:D-gluconate metabolic process"/>
    <property type="evidence" value="ECO:0007669"/>
    <property type="project" value="UniProtKB-KW"/>
</dbReference>
<evidence type="ECO:0000256" key="4">
    <source>
        <dbReference type="ARBA" id="ARBA00022679"/>
    </source>
</evidence>
<dbReference type="FunFam" id="3.40.50.300:FF:000522">
    <property type="entry name" value="Gluconokinase"/>
    <property type="match status" value="1"/>
</dbReference>
<dbReference type="Proteomes" id="UP000658278">
    <property type="component" value="Unassembled WGS sequence"/>
</dbReference>
<dbReference type="GO" id="GO:0005524">
    <property type="term" value="F:ATP binding"/>
    <property type="evidence" value="ECO:0007669"/>
    <property type="project" value="UniProtKB-KW"/>
</dbReference>
<evidence type="ECO:0000256" key="8">
    <source>
        <dbReference type="ARBA" id="ARBA00023064"/>
    </source>
</evidence>
<accession>A0A934VHB1</accession>
<dbReference type="InterPro" id="IPR006001">
    <property type="entry name" value="Therm_gnt_kin"/>
</dbReference>
<dbReference type="InterPro" id="IPR031322">
    <property type="entry name" value="Shikimate/glucono_kinase"/>
</dbReference>
<gene>
    <name evidence="11" type="ORF">JIN81_15665</name>
</gene>
<dbReference type="RefSeq" id="WP_200281980.1">
    <property type="nucleotide sequence ID" value="NZ_JAENII010000014.1"/>
</dbReference>
<evidence type="ECO:0000256" key="9">
    <source>
        <dbReference type="ARBA" id="ARBA00048090"/>
    </source>
</evidence>
<organism evidence="11 12">
    <name type="scientific">Haloferula rosea</name>
    <dbReference type="NCBI Taxonomy" id="490093"/>
    <lineage>
        <taxon>Bacteria</taxon>
        <taxon>Pseudomonadati</taxon>
        <taxon>Verrucomicrobiota</taxon>
        <taxon>Verrucomicrobiia</taxon>
        <taxon>Verrucomicrobiales</taxon>
        <taxon>Verrucomicrobiaceae</taxon>
        <taxon>Haloferula</taxon>
    </lineage>
</organism>
<dbReference type="InterPro" id="IPR027417">
    <property type="entry name" value="P-loop_NTPase"/>
</dbReference>
<evidence type="ECO:0000256" key="5">
    <source>
        <dbReference type="ARBA" id="ARBA00022741"/>
    </source>
</evidence>
<keyword evidence="4 10" id="KW-0808">Transferase</keyword>
<dbReference type="PANTHER" id="PTHR43442:SF3">
    <property type="entry name" value="GLUCONOKINASE-RELATED"/>
    <property type="match status" value="1"/>
</dbReference>
<comment type="catalytic activity">
    <reaction evidence="9 10">
        <text>D-gluconate + ATP = 6-phospho-D-gluconate + ADP + H(+)</text>
        <dbReference type="Rhea" id="RHEA:19433"/>
        <dbReference type="ChEBI" id="CHEBI:15378"/>
        <dbReference type="ChEBI" id="CHEBI:18391"/>
        <dbReference type="ChEBI" id="CHEBI:30616"/>
        <dbReference type="ChEBI" id="CHEBI:58759"/>
        <dbReference type="ChEBI" id="CHEBI:456216"/>
        <dbReference type="EC" id="2.7.1.12"/>
    </reaction>
</comment>
<proteinExistence type="inferred from homology"/>
<dbReference type="EMBL" id="JAENII010000014">
    <property type="protein sequence ID" value="MBK1828470.1"/>
    <property type="molecule type" value="Genomic_DNA"/>
</dbReference>
<dbReference type="SUPFAM" id="SSF52540">
    <property type="entry name" value="P-loop containing nucleoside triphosphate hydrolases"/>
    <property type="match status" value="1"/>
</dbReference>
<keyword evidence="12" id="KW-1185">Reference proteome</keyword>
<protein>
    <recommendedName>
        <fullName evidence="3 10">Gluconokinase</fullName>
        <ecNumber evidence="3 10">2.7.1.12</ecNumber>
    </recommendedName>
</protein>
<evidence type="ECO:0000313" key="12">
    <source>
        <dbReference type="Proteomes" id="UP000658278"/>
    </source>
</evidence>
<keyword evidence="8" id="KW-0311">Gluconate utilization</keyword>
<dbReference type="Pfam" id="PF01202">
    <property type="entry name" value="SKI"/>
    <property type="match status" value="1"/>
</dbReference>
<dbReference type="Gene3D" id="3.40.50.300">
    <property type="entry name" value="P-loop containing nucleotide triphosphate hydrolases"/>
    <property type="match status" value="1"/>
</dbReference>
<dbReference type="NCBIfam" id="TIGR01313">
    <property type="entry name" value="therm_gnt_kin"/>
    <property type="match status" value="1"/>
</dbReference>
<dbReference type="EC" id="2.7.1.12" evidence="3 10"/>
<evidence type="ECO:0000256" key="1">
    <source>
        <dbReference type="ARBA" id="ARBA00004761"/>
    </source>
</evidence>
<evidence type="ECO:0000256" key="7">
    <source>
        <dbReference type="ARBA" id="ARBA00022840"/>
    </source>
</evidence>
<dbReference type="CDD" id="cd02021">
    <property type="entry name" value="GntK"/>
    <property type="match status" value="1"/>
</dbReference>
<name>A0A934VHB1_9BACT</name>
<evidence type="ECO:0000256" key="2">
    <source>
        <dbReference type="ARBA" id="ARBA00008420"/>
    </source>
</evidence>
<dbReference type="GO" id="GO:0046316">
    <property type="term" value="F:gluconokinase activity"/>
    <property type="evidence" value="ECO:0007669"/>
    <property type="project" value="UniProtKB-EC"/>
</dbReference>
<comment type="caution">
    <text evidence="11">The sequence shown here is derived from an EMBL/GenBank/DDBJ whole genome shotgun (WGS) entry which is preliminary data.</text>
</comment>
<sequence length="178" mass="19211">MKDHPIQAIVIMGVSGSGKSTVGPLLAERLGGPFLDADDFHPAENIAKMRSGIALTDADREPWLQSLRARIAAHPLEAPPLVLACSALKRAYRDSLRGSDGATAFIHLHGSRDQLAERLARRAAESDHFMPGSLLDSQLDALEPPEHEALTWQLAITDTPETLANLALSHLRHGVPRG</sequence>
<evidence type="ECO:0000256" key="6">
    <source>
        <dbReference type="ARBA" id="ARBA00022777"/>
    </source>
</evidence>
<dbReference type="AlphaFoldDB" id="A0A934VHB1"/>